<keyword evidence="10" id="KW-0594">Phospholipid biosynthesis</keyword>
<feature type="transmembrane region" description="Helical" evidence="15">
    <location>
        <begin position="370"/>
        <end position="390"/>
    </location>
</feature>
<keyword evidence="7 15" id="KW-1133">Transmembrane helix</keyword>
<dbReference type="OrthoDB" id="406287at2759"/>
<evidence type="ECO:0000256" key="8">
    <source>
        <dbReference type="ARBA" id="ARBA00023098"/>
    </source>
</evidence>
<accession>A0A8H7UJP3</accession>
<dbReference type="PANTHER" id="PTHR31201:SF1">
    <property type="entry name" value="GLYCEROPHOSPHOCHOLINE ACYLTRANSFERASE 1"/>
    <property type="match status" value="1"/>
</dbReference>
<evidence type="ECO:0000256" key="2">
    <source>
        <dbReference type="ARBA" id="ARBA00006675"/>
    </source>
</evidence>
<feature type="transmembrane region" description="Helical" evidence="15">
    <location>
        <begin position="306"/>
        <end position="326"/>
    </location>
</feature>
<dbReference type="EMBL" id="JAEPRA010000008">
    <property type="protein sequence ID" value="KAG2181449.1"/>
    <property type="molecule type" value="Genomic_DNA"/>
</dbReference>
<keyword evidence="8" id="KW-0443">Lipid metabolism</keyword>
<evidence type="ECO:0000256" key="6">
    <source>
        <dbReference type="ARBA" id="ARBA00022692"/>
    </source>
</evidence>
<comment type="caution">
    <text evidence="16">The sequence shown here is derived from an EMBL/GenBank/DDBJ whole genome shotgun (WGS) entry which is preliminary data.</text>
</comment>
<dbReference type="AlphaFoldDB" id="A0A8H7UJP3"/>
<evidence type="ECO:0000256" key="14">
    <source>
        <dbReference type="SAM" id="MobiDB-lite"/>
    </source>
</evidence>
<reference evidence="16" key="1">
    <citation type="submission" date="2020-12" db="EMBL/GenBank/DDBJ databases">
        <title>Metabolic potential, ecology and presence of endohyphal bacteria is reflected in genomic diversity of Mucoromycotina.</title>
        <authorList>
            <person name="Muszewska A."/>
            <person name="Okrasinska A."/>
            <person name="Steczkiewicz K."/>
            <person name="Drgas O."/>
            <person name="Orlowska M."/>
            <person name="Perlinska-Lenart U."/>
            <person name="Aleksandrzak-Piekarczyk T."/>
            <person name="Szatraj K."/>
            <person name="Zielenkiewicz U."/>
            <person name="Pilsyk S."/>
            <person name="Malc E."/>
            <person name="Mieczkowski P."/>
            <person name="Kruszewska J.S."/>
            <person name="Biernat P."/>
            <person name="Pawlowska J."/>
        </authorList>
    </citation>
    <scope>NUCLEOTIDE SEQUENCE</scope>
    <source>
        <strain evidence="16">WA0000051536</strain>
    </source>
</reference>
<keyword evidence="12" id="KW-0012">Acyltransferase</keyword>
<dbReference type="Pfam" id="PF10998">
    <property type="entry name" value="DUF2838"/>
    <property type="match status" value="1"/>
</dbReference>
<evidence type="ECO:0000256" key="13">
    <source>
        <dbReference type="SAM" id="Coils"/>
    </source>
</evidence>
<feature type="transmembrane region" description="Helical" evidence="15">
    <location>
        <begin position="163"/>
        <end position="180"/>
    </location>
</feature>
<dbReference type="GO" id="GO:0016020">
    <property type="term" value="C:membrane"/>
    <property type="evidence" value="ECO:0007669"/>
    <property type="project" value="UniProtKB-SubCell"/>
</dbReference>
<feature type="transmembrane region" description="Helical" evidence="15">
    <location>
        <begin position="396"/>
        <end position="416"/>
    </location>
</feature>
<feature type="transmembrane region" description="Helical" evidence="15">
    <location>
        <begin position="192"/>
        <end position="213"/>
    </location>
</feature>
<evidence type="ECO:0000256" key="1">
    <source>
        <dbReference type="ARBA" id="ARBA00004141"/>
    </source>
</evidence>
<sequence length="467" mass="54467">MVMQAQQLEGDLTIEPKMPKNVRKDTAESLSEFYDEPLEMVMPDWAASSDFVSDNDFDMIDMLSVAIDQVTAQINEKKEEFRAKSTQWKSKTTETLRSQTKRLESKRSELQQRLIKQYASINDRMNQDTKTVQLRDKFAFVVGVGNACVSPVVVARFPDWVPIYYTLQSAYLFPLRIFIYKSRGWHYFIFDLCYCKCERFLHVNALALLYIWVFSSSRYLFISIFCLSNGPVAWAIITWRNSLVFHSLDKVTSVFIHIFPALVTYVIRWMPELSSSTSVPIMTAYRNKRFPALDGEDNNMSLKESIVISTIVYIIWQTLYFIFIMVQRREKIEKGLRLTSYSWLLDDRNGRKGLIQKAAFALGAQYKLQMFMLLQLTYNLCTVLPTIFLYQHFKLHSAFLIIMFAASVWNGASYYIEVFSRRYILEVERKSAKKAASESELLTKKEEEHKQQDVTAETSESQHLKSI</sequence>
<evidence type="ECO:0000256" key="9">
    <source>
        <dbReference type="ARBA" id="ARBA00023136"/>
    </source>
</evidence>
<evidence type="ECO:0000256" key="3">
    <source>
        <dbReference type="ARBA" id="ARBA00019082"/>
    </source>
</evidence>
<keyword evidence="11" id="KW-1208">Phospholipid metabolism</keyword>
<dbReference type="Proteomes" id="UP000612746">
    <property type="component" value="Unassembled WGS sequence"/>
</dbReference>
<feature type="region of interest" description="Disordered" evidence="14">
    <location>
        <begin position="434"/>
        <end position="467"/>
    </location>
</feature>
<comment type="subcellular location">
    <subcellularLocation>
        <location evidence="1">Membrane</location>
        <topology evidence="1">Multi-pass membrane protein</topology>
    </subcellularLocation>
</comment>
<keyword evidence="5" id="KW-0808">Transferase</keyword>
<evidence type="ECO:0000313" key="17">
    <source>
        <dbReference type="Proteomes" id="UP000612746"/>
    </source>
</evidence>
<evidence type="ECO:0000256" key="15">
    <source>
        <dbReference type="SAM" id="Phobius"/>
    </source>
</evidence>
<keyword evidence="4" id="KW-0444">Lipid biosynthesis</keyword>
<keyword evidence="13" id="KW-0175">Coiled coil</keyword>
<feature type="transmembrane region" description="Helical" evidence="15">
    <location>
        <begin position="251"/>
        <end position="270"/>
    </location>
</feature>
<dbReference type="GO" id="GO:0016746">
    <property type="term" value="F:acyltransferase activity"/>
    <property type="evidence" value="ECO:0007669"/>
    <property type="project" value="UniProtKB-KW"/>
</dbReference>
<organism evidence="16 17">
    <name type="scientific">Umbelopsis vinacea</name>
    <dbReference type="NCBI Taxonomy" id="44442"/>
    <lineage>
        <taxon>Eukaryota</taxon>
        <taxon>Fungi</taxon>
        <taxon>Fungi incertae sedis</taxon>
        <taxon>Mucoromycota</taxon>
        <taxon>Mucoromycotina</taxon>
        <taxon>Umbelopsidomycetes</taxon>
        <taxon>Umbelopsidales</taxon>
        <taxon>Umbelopsidaceae</taxon>
        <taxon>Umbelopsis</taxon>
    </lineage>
</organism>
<gene>
    <name evidence="16" type="ORF">INT44_008262</name>
</gene>
<evidence type="ECO:0000256" key="11">
    <source>
        <dbReference type="ARBA" id="ARBA00023264"/>
    </source>
</evidence>
<evidence type="ECO:0000256" key="4">
    <source>
        <dbReference type="ARBA" id="ARBA00022516"/>
    </source>
</evidence>
<evidence type="ECO:0000256" key="12">
    <source>
        <dbReference type="ARBA" id="ARBA00023315"/>
    </source>
</evidence>
<evidence type="ECO:0000256" key="10">
    <source>
        <dbReference type="ARBA" id="ARBA00023209"/>
    </source>
</evidence>
<evidence type="ECO:0000256" key="5">
    <source>
        <dbReference type="ARBA" id="ARBA00022679"/>
    </source>
</evidence>
<evidence type="ECO:0000256" key="7">
    <source>
        <dbReference type="ARBA" id="ARBA00022989"/>
    </source>
</evidence>
<dbReference type="GO" id="GO:0006656">
    <property type="term" value="P:phosphatidylcholine biosynthetic process"/>
    <property type="evidence" value="ECO:0007669"/>
    <property type="project" value="TreeGrafter"/>
</dbReference>
<feature type="coiled-coil region" evidence="13">
    <location>
        <begin position="60"/>
        <end position="113"/>
    </location>
</feature>
<feature type="compositionally biased region" description="Basic and acidic residues" evidence="14">
    <location>
        <begin position="434"/>
        <end position="452"/>
    </location>
</feature>
<feature type="transmembrane region" description="Helical" evidence="15">
    <location>
        <begin position="219"/>
        <end position="239"/>
    </location>
</feature>
<feature type="transmembrane region" description="Helical" evidence="15">
    <location>
        <begin position="138"/>
        <end position="157"/>
    </location>
</feature>
<comment type="similarity">
    <text evidence="2">Belongs to the GPC1 family.</text>
</comment>
<evidence type="ECO:0000313" key="16">
    <source>
        <dbReference type="EMBL" id="KAG2181449.1"/>
    </source>
</evidence>
<name>A0A8H7UJP3_9FUNG</name>
<proteinExistence type="inferred from homology"/>
<dbReference type="InterPro" id="IPR021261">
    <property type="entry name" value="GPCAT"/>
</dbReference>
<dbReference type="PANTHER" id="PTHR31201">
    <property type="entry name" value="OS01G0585100 PROTEIN"/>
    <property type="match status" value="1"/>
</dbReference>
<keyword evidence="9 15" id="KW-0472">Membrane</keyword>
<keyword evidence="17" id="KW-1185">Reference proteome</keyword>
<keyword evidence="6 15" id="KW-0812">Transmembrane</keyword>
<protein>
    <recommendedName>
        <fullName evidence="3">Glycerophosphocholine acyltransferase 1</fullName>
    </recommendedName>
</protein>